<evidence type="ECO:0000256" key="5">
    <source>
        <dbReference type="ARBA" id="ARBA00022679"/>
    </source>
</evidence>
<evidence type="ECO:0000259" key="8">
    <source>
        <dbReference type="Pfam" id="PF00590"/>
    </source>
</evidence>
<reference evidence="9 10" key="1">
    <citation type="submission" date="2019-03" db="EMBL/GenBank/DDBJ databases">
        <title>Metabolic reconstructions from genomes of highly enriched 'Candidatus Accumulibacter' and 'Candidatus Competibacter' bioreactor populations.</title>
        <authorList>
            <person name="Annavajhala M.K."/>
            <person name="Welles L."/>
            <person name="Abbas B."/>
            <person name="Sorokin D."/>
            <person name="Park H."/>
            <person name="Van Loosdrecht M."/>
            <person name="Chandran K."/>
        </authorList>
    </citation>
    <scope>NUCLEOTIDE SEQUENCE [LARGE SCALE GENOMIC DNA]</scope>
    <source>
        <strain evidence="9 10">SBR_G</strain>
    </source>
</reference>
<evidence type="ECO:0000256" key="4">
    <source>
        <dbReference type="ARBA" id="ARBA00022603"/>
    </source>
</evidence>
<dbReference type="Pfam" id="PF00590">
    <property type="entry name" value="TP_methylase"/>
    <property type="match status" value="1"/>
</dbReference>
<evidence type="ECO:0000256" key="2">
    <source>
        <dbReference type="ARBA" id="ARBA00005879"/>
    </source>
</evidence>
<gene>
    <name evidence="9" type="primary">cobI</name>
    <name evidence="9" type="ORF">E4P82_12415</name>
</gene>
<evidence type="ECO:0000256" key="1">
    <source>
        <dbReference type="ARBA" id="ARBA00004953"/>
    </source>
</evidence>
<dbReference type="InterPro" id="IPR035996">
    <property type="entry name" value="4pyrrol_Methylase_sf"/>
</dbReference>
<proteinExistence type="inferred from homology"/>
<evidence type="ECO:0000313" key="10">
    <source>
        <dbReference type="Proteomes" id="UP000760480"/>
    </source>
</evidence>
<dbReference type="SUPFAM" id="SSF53790">
    <property type="entry name" value="Tetrapyrrole methylase"/>
    <property type="match status" value="1"/>
</dbReference>
<dbReference type="Gene3D" id="3.40.1010.10">
    <property type="entry name" value="Cobalt-precorrin-4 Transmethylase, Domain 1"/>
    <property type="match status" value="1"/>
</dbReference>
<dbReference type="RefSeq" id="WP_169249197.1">
    <property type="nucleotide sequence ID" value="NZ_SPMZ01000035.1"/>
</dbReference>
<dbReference type="EC" id="2.1.1.130" evidence="9"/>
<dbReference type="Gene3D" id="3.30.950.10">
    <property type="entry name" value="Methyltransferase, Cobalt-precorrin-4 Transmethylase, Domain 2"/>
    <property type="match status" value="1"/>
</dbReference>
<organism evidence="9 10">
    <name type="scientific">Candidatus Competibacter phosphatis</name>
    <dbReference type="NCBI Taxonomy" id="221280"/>
    <lineage>
        <taxon>Bacteria</taxon>
        <taxon>Pseudomonadati</taxon>
        <taxon>Pseudomonadota</taxon>
        <taxon>Gammaproteobacteria</taxon>
        <taxon>Candidatus Competibacteraceae</taxon>
        <taxon>Candidatus Competibacter</taxon>
    </lineage>
</organism>
<dbReference type="InterPro" id="IPR014777">
    <property type="entry name" value="4pyrrole_Mease_sub1"/>
</dbReference>
<keyword evidence="5 9" id="KW-0808">Transferase</keyword>
<dbReference type="GO" id="GO:0032259">
    <property type="term" value="P:methylation"/>
    <property type="evidence" value="ECO:0007669"/>
    <property type="project" value="UniProtKB-KW"/>
</dbReference>
<protein>
    <submittedName>
        <fullName evidence="9">Precorrin-2 C(20)-methyltransferase</fullName>
        <ecNumber evidence="9">2.1.1.130</ecNumber>
    </submittedName>
</protein>
<dbReference type="PANTHER" id="PTHR43467:SF2">
    <property type="entry name" value="COBALT-PRECORRIN-2 C(20)-METHYLTRANSFERASE"/>
    <property type="match status" value="1"/>
</dbReference>
<dbReference type="InterPro" id="IPR012382">
    <property type="entry name" value="CobI/CbiL"/>
</dbReference>
<dbReference type="Proteomes" id="UP000760480">
    <property type="component" value="Unassembled WGS sequence"/>
</dbReference>
<dbReference type="InterPro" id="IPR000878">
    <property type="entry name" value="4pyrrol_Mease"/>
</dbReference>
<evidence type="ECO:0000256" key="6">
    <source>
        <dbReference type="ARBA" id="ARBA00022691"/>
    </source>
</evidence>
<evidence type="ECO:0000313" key="9">
    <source>
        <dbReference type="EMBL" id="NMQ19930.1"/>
    </source>
</evidence>
<dbReference type="CDD" id="cd11645">
    <property type="entry name" value="Precorrin_2_C20_MT"/>
    <property type="match status" value="1"/>
</dbReference>
<keyword evidence="6" id="KW-0949">S-adenosyl-L-methionine</keyword>
<dbReference type="PANTHER" id="PTHR43467">
    <property type="entry name" value="COBALT-PRECORRIN-2 C(20)-METHYLTRANSFERASE"/>
    <property type="match status" value="1"/>
</dbReference>
<accession>A0ABX1TKK8</accession>
<name>A0ABX1TKK8_9GAMM</name>
<dbReference type="EMBL" id="SPMZ01000035">
    <property type="protein sequence ID" value="NMQ19930.1"/>
    <property type="molecule type" value="Genomic_DNA"/>
</dbReference>
<evidence type="ECO:0000256" key="3">
    <source>
        <dbReference type="ARBA" id="ARBA00022573"/>
    </source>
</evidence>
<comment type="pathway">
    <text evidence="1">Cofactor biosynthesis; adenosylcobalamin biosynthesis.</text>
</comment>
<comment type="caution">
    <text evidence="9">The sequence shown here is derived from an EMBL/GenBank/DDBJ whole genome shotgun (WGS) entry which is preliminary data.</text>
</comment>
<evidence type="ECO:0000256" key="7">
    <source>
        <dbReference type="PIRNR" id="PIRNR036427"/>
    </source>
</evidence>
<feature type="domain" description="Tetrapyrrole methylase" evidence="8">
    <location>
        <begin position="7"/>
        <end position="220"/>
    </location>
</feature>
<dbReference type="NCBIfam" id="TIGR01467">
    <property type="entry name" value="cobI_cbiL"/>
    <property type="match status" value="1"/>
</dbReference>
<sequence length="259" mass="28402">MKPVLGRLIGVSMGPGDPDLITRRAWTALSGPARWTYPVKKEGEPSFVLDIAQRGGLAVPADALPLVFPMTTQAELLARAWLHAATLTVERLADGQDVLFLVEGDASTYSTFGHLARAVRQLQPAIVVEVIPGVSSYCASAARIAQPMVEADEVLAVLPASYGVEVVDRMLDQFDSLVLLKIKPMLDELLDLLERRGIVQHAVYVEKVGTPEERVVRNVLSLRDETVPYLSLLLVRNPLRSKQPIPRGCRPRRVREAAS</sequence>
<keyword evidence="3" id="KW-0169">Cobalamin biosynthesis</keyword>
<keyword evidence="10" id="KW-1185">Reference proteome</keyword>
<dbReference type="GO" id="GO:0030788">
    <property type="term" value="F:precorrin-2 C20-methyltransferase activity"/>
    <property type="evidence" value="ECO:0007669"/>
    <property type="project" value="UniProtKB-EC"/>
</dbReference>
<dbReference type="PIRSF" id="PIRSF036427">
    <property type="entry name" value="Precrrn-2_mtase"/>
    <property type="match status" value="1"/>
</dbReference>
<dbReference type="InterPro" id="IPR006364">
    <property type="entry name" value="CobI/CbiL/CobIJ_dom"/>
</dbReference>
<dbReference type="InterPro" id="IPR014776">
    <property type="entry name" value="4pyrrole_Mease_sub2"/>
</dbReference>
<keyword evidence="4 9" id="KW-0489">Methyltransferase</keyword>
<comment type="similarity">
    <text evidence="2 7">Belongs to the precorrin methyltransferase family.</text>
</comment>